<dbReference type="Proteomes" id="UP001589683">
    <property type="component" value="Unassembled WGS sequence"/>
</dbReference>
<name>A0ABV5JET5_9RHOB</name>
<protein>
    <submittedName>
        <fullName evidence="1">Uncharacterized protein</fullName>
    </submittedName>
</protein>
<evidence type="ECO:0000313" key="1">
    <source>
        <dbReference type="EMBL" id="MFB9231967.1"/>
    </source>
</evidence>
<proteinExistence type="predicted"/>
<organism evidence="1 2">
    <name type="scientific">Pseudohalocynthiibacter aestuariivivens</name>
    <dbReference type="NCBI Taxonomy" id="1591409"/>
    <lineage>
        <taxon>Bacteria</taxon>
        <taxon>Pseudomonadati</taxon>
        <taxon>Pseudomonadota</taxon>
        <taxon>Alphaproteobacteria</taxon>
        <taxon>Rhodobacterales</taxon>
        <taxon>Paracoccaceae</taxon>
        <taxon>Pseudohalocynthiibacter</taxon>
    </lineage>
</organism>
<dbReference type="RefSeq" id="WP_213890716.1">
    <property type="nucleotide sequence ID" value="NZ_JAGFNU010000013.1"/>
</dbReference>
<keyword evidence="2" id="KW-1185">Reference proteome</keyword>
<comment type="caution">
    <text evidence="1">The sequence shown here is derived from an EMBL/GenBank/DDBJ whole genome shotgun (WGS) entry which is preliminary data.</text>
</comment>
<dbReference type="EMBL" id="JBHMEA010000034">
    <property type="protein sequence ID" value="MFB9231967.1"/>
    <property type="molecule type" value="Genomic_DNA"/>
</dbReference>
<gene>
    <name evidence="1" type="ORF">ACFFUT_09235</name>
</gene>
<reference evidence="1 2" key="1">
    <citation type="submission" date="2024-09" db="EMBL/GenBank/DDBJ databases">
        <authorList>
            <person name="Sun Q."/>
            <person name="Mori K."/>
        </authorList>
    </citation>
    <scope>NUCLEOTIDE SEQUENCE [LARGE SCALE GENOMIC DNA]</scope>
    <source>
        <strain evidence="1 2">CECT 8726</strain>
    </source>
</reference>
<sequence length="77" mass="8266">MGGPSTDETSITGIGASKANCRFVPLSENATFDPCCTLHEWLVFALRGSNEFDIDAASSALRAQAAQNEQVWYGLKV</sequence>
<evidence type="ECO:0000313" key="2">
    <source>
        <dbReference type="Proteomes" id="UP001589683"/>
    </source>
</evidence>
<accession>A0ABV5JET5</accession>